<dbReference type="PANTHER" id="PTHR30265">
    <property type="entry name" value="RHO-INTERACTING TRANSCRIPTION TERMINATION FACTOR NUSG"/>
    <property type="match status" value="1"/>
</dbReference>
<evidence type="ECO:0000256" key="4">
    <source>
        <dbReference type="HAMAP-Rule" id="MF_00948"/>
    </source>
</evidence>
<evidence type="ECO:0000259" key="6">
    <source>
        <dbReference type="SMART" id="SM00738"/>
    </source>
</evidence>
<reference evidence="7 8" key="1">
    <citation type="submission" date="2014-02" db="EMBL/GenBank/DDBJ databases">
        <title>Genome sequence of Ureaplasma diversum strain 246.</title>
        <authorList>
            <person name="Sirand-Pugnet P."/>
            <person name="Breton M."/>
            <person name="Dordet-Frisoni E."/>
            <person name="Baranowski E."/>
            <person name="Barre A."/>
            <person name="Couture C."/>
            <person name="Dupuy V."/>
            <person name="Gaurivaud P."/>
            <person name="Jacob D."/>
            <person name="Lemaitre C."/>
            <person name="Manso-Silvan L."/>
            <person name="Nikolski M."/>
            <person name="Nouvel L.-X."/>
            <person name="Poumarat F."/>
            <person name="Tardy F."/>
            <person name="Thebault P."/>
            <person name="Theil S."/>
            <person name="Citti C."/>
            <person name="Thiaucourt F."/>
            <person name="Blanchard A."/>
        </authorList>
    </citation>
    <scope>NUCLEOTIDE SEQUENCE [LARGE SCALE GENOMIC DNA]</scope>
    <source>
        <strain evidence="7 8">NCTC 246</strain>
    </source>
</reference>
<dbReference type="InterPro" id="IPR043425">
    <property type="entry name" value="NusG-like"/>
</dbReference>
<dbReference type="RefSeq" id="WP_038103336.1">
    <property type="nucleotide sequence ID" value="NZ_JFDP01000077.1"/>
</dbReference>
<dbReference type="PANTHER" id="PTHR30265:SF4">
    <property type="entry name" value="KOW MOTIF FAMILY PROTEIN, EXPRESSED"/>
    <property type="match status" value="1"/>
</dbReference>
<dbReference type="InterPro" id="IPR036735">
    <property type="entry name" value="NGN_dom_sf"/>
</dbReference>
<feature type="domain" description="NusG-like N-terminal" evidence="6">
    <location>
        <begin position="24"/>
        <end position="164"/>
    </location>
</feature>
<dbReference type="OrthoDB" id="9809075at2"/>
<gene>
    <name evidence="4 7" type="primary">nusG</name>
    <name evidence="7" type="ORF">UDIV_6140</name>
</gene>
<dbReference type="Gene3D" id="3.30.70.940">
    <property type="entry name" value="NusG, N-terminal domain"/>
    <property type="match status" value="1"/>
</dbReference>
<dbReference type="Proteomes" id="UP000028537">
    <property type="component" value="Unassembled WGS sequence"/>
</dbReference>
<accession>A0A084EWQ9</accession>
<dbReference type="Gene3D" id="2.30.30.30">
    <property type="match status" value="1"/>
</dbReference>
<dbReference type="Pfam" id="PF02357">
    <property type="entry name" value="NusG"/>
    <property type="match status" value="1"/>
</dbReference>
<dbReference type="EMBL" id="JFDP01000077">
    <property type="protein sequence ID" value="KEZ22401.1"/>
    <property type="molecule type" value="Genomic_DNA"/>
</dbReference>
<dbReference type="eggNOG" id="COG0250">
    <property type="taxonomic scope" value="Bacteria"/>
</dbReference>
<dbReference type="GO" id="GO:0006353">
    <property type="term" value="P:DNA-templated transcription termination"/>
    <property type="evidence" value="ECO:0007669"/>
    <property type="project" value="UniProtKB-UniRule"/>
</dbReference>
<dbReference type="InterPro" id="IPR010216">
    <property type="entry name" value="Transcrpt_antiterm_NusG_myco"/>
</dbReference>
<dbReference type="InterPro" id="IPR001062">
    <property type="entry name" value="Transcrpt_antiterm_NusG"/>
</dbReference>
<keyword evidence="4" id="KW-0806">Transcription termination</keyword>
<organism evidence="7 8">
    <name type="scientific">Ureaplasma diversum NCTC 246</name>
    <dbReference type="NCBI Taxonomy" id="1188241"/>
    <lineage>
        <taxon>Bacteria</taxon>
        <taxon>Bacillati</taxon>
        <taxon>Mycoplasmatota</taxon>
        <taxon>Mycoplasmoidales</taxon>
        <taxon>Mycoplasmoidaceae</taxon>
        <taxon>Ureaplasma</taxon>
    </lineage>
</organism>
<keyword evidence="1 4" id="KW-0889">Transcription antitermination</keyword>
<evidence type="ECO:0000256" key="3">
    <source>
        <dbReference type="ARBA" id="ARBA00023163"/>
    </source>
</evidence>
<comment type="function">
    <text evidence="4">Participates in transcription elongation, termination and antitermination.</text>
</comment>
<protein>
    <recommendedName>
        <fullName evidence="4 5">Transcription termination/antitermination protein NusG</fullName>
    </recommendedName>
</protein>
<comment type="caution">
    <text evidence="7">The sequence shown here is derived from an EMBL/GenBank/DDBJ whole genome shotgun (WGS) entry which is preliminary data.</text>
</comment>
<keyword evidence="2 4" id="KW-0805">Transcription regulation</keyword>
<evidence type="ECO:0000256" key="5">
    <source>
        <dbReference type="NCBIfam" id="TIGR01956"/>
    </source>
</evidence>
<evidence type="ECO:0000313" key="8">
    <source>
        <dbReference type="Proteomes" id="UP000028537"/>
    </source>
</evidence>
<keyword evidence="8" id="KW-1185">Reference proteome</keyword>
<evidence type="ECO:0000256" key="2">
    <source>
        <dbReference type="ARBA" id="ARBA00023015"/>
    </source>
</evidence>
<keyword evidence="3 4" id="KW-0804">Transcription</keyword>
<dbReference type="SMART" id="SM00738">
    <property type="entry name" value="NGN"/>
    <property type="match status" value="1"/>
</dbReference>
<dbReference type="AlphaFoldDB" id="A0A084EWQ9"/>
<name>A0A084EWQ9_9BACT</name>
<dbReference type="NCBIfam" id="TIGR01956">
    <property type="entry name" value="NusG_myco"/>
    <property type="match status" value="1"/>
</dbReference>
<comment type="similarity">
    <text evidence="4">Belongs to the NusG family.</text>
</comment>
<dbReference type="SUPFAM" id="SSF82679">
    <property type="entry name" value="N-utilization substance G protein NusG, N-terminal domain"/>
    <property type="match status" value="1"/>
</dbReference>
<dbReference type="CDD" id="cd09891">
    <property type="entry name" value="NGN_Bact_1"/>
    <property type="match status" value="1"/>
</dbReference>
<dbReference type="InterPro" id="IPR047050">
    <property type="entry name" value="NGN"/>
</dbReference>
<dbReference type="GO" id="GO:0032784">
    <property type="term" value="P:regulation of DNA-templated transcription elongation"/>
    <property type="evidence" value="ECO:0007669"/>
    <property type="project" value="InterPro"/>
</dbReference>
<dbReference type="InterPro" id="IPR006645">
    <property type="entry name" value="NGN-like_dom"/>
</dbReference>
<evidence type="ECO:0000313" key="7">
    <source>
        <dbReference type="EMBL" id="KEZ22401.1"/>
    </source>
</evidence>
<dbReference type="CDD" id="cd06091">
    <property type="entry name" value="KOW_NusG"/>
    <property type="match status" value="1"/>
</dbReference>
<dbReference type="GO" id="GO:0031564">
    <property type="term" value="P:transcription antitermination"/>
    <property type="evidence" value="ECO:0007669"/>
    <property type="project" value="UniProtKB-UniRule"/>
</dbReference>
<evidence type="ECO:0000256" key="1">
    <source>
        <dbReference type="ARBA" id="ARBA00022814"/>
    </source>
</evidence>
<proteinExistence type="inferred from homology"/>
<dbReference type="InterPro" id="IPR014722">
    <property type="entry name" value="Rib_uL2_dom2"/>
</dbReference>
<dbReference type="GO" id="GO:0006354">
    <property type="term" value="P:DNA-templated transcription elongation"/>
    <property type="evidence" value="ECO:0007669"/>
    <property type="project" value="UniProtKB-UniRule"/>
</dbReference>
<dbReference type="SUPFAM" id="SSF50104">
    <property type="entry name" value="Translation proteins SH3-like domain"/>
    <property type="match status" value="1"/>
</dbReference>
<dbReference type="HAMAP" id="MF_00948">
    <property type="entry name" value="NusG"/>
    <property type="match status" value="1"/>
</dbReference>
<dbReference type="InterPro" id="IPR008991">
    <property type="entry name" value="Translation_prot_SH3-like_sf"/>
</dbReference>
<sequence>MAFKIKDLDQRLLNDLGLNENKHHFQWYIITVVSGNENKVIENLKDKINGYGMGDKLADIKIIKEKNKKVELYDPTDAPKLMRNRDNVKWETVVVEGVTKYRCTKIKEGNKFNGYVFIKVDMTEQIWFLIRNTQMVTGIVGSSGKNVKPIPVSEEQILQMIEKANRERANVSLDDDTSNHVVLKDQNDFEPEEETKPKPSTNFKVNQNVKIIGNQFYGEIANITNINETKGTAMVEFEFFGRIQALEFDFNDLELYDGSDSYSDEDSDY</sequence>